<evidence type="ECO:0000256" key="2">
    <source>
        <dbReference type="ARBA" id="ARBA00022679"/>
    </source>
</evidence>
<dbReference type="OrthoDB" id="417697at2759"/>
<name>A0A8S1KVI2_9CILI</name>
<keyword evidence="1 3" id="KW-0489">Methyltransferase</keyword>
<proteinExistence type="inferred from homology"/>
<dbReference type="GO" id="GO:0032259">
    <property type="term" value="P:methylation"/>
    <property type="evidence" value="ECO:0007669"/>
    <property type="project" value="UniProtKB-KW"/>
</dbReference>
<dbReference type="CDD" id="cd02440">
    <property type="entry name" value="AdoMet_MTases"/>
    <property type="match status" value="1"/>
</dbReference>
<comment type="function">
    <text evidence="3">S-adenosyl-L-methionine-dependent methyltransferase.</text>
</comment>
<evidence type="ECO:0000256" key="1">
    <source>
        <dbReference type="ARBA" id="ARBA00022603"/>
    </source>
</evidence>
<evidence type="ECO:0000313" key="4">
    <source>
        <dbReference type="EMBL" id="CAD8057563.1"/>
    </source>
</evidence>
<dbReference type="Pfam" id="PF13489">
    <property type="entry name" value="Methyltransf_23"/>
    <property type="match status" value="1"/>
</dbReference>
<gene>
    <name evidence="4" type="ORF">PSON_ATCC_30995.1.T0110280</name>
</gene>
<comment type="similarity">
    <text evidence="3">Belongs to the methyltransferase superfamily. METL family.</text>
</comment>
<dbReference type="EC" id="2.1.1.-" evidence="3"/>
<sequence length="321" mass="38511">MDPIQKKQKIEDSDGEEIIQEGEVDENFEQRVQKLLYETDNGLNLYNKPVMPLIYYEFNEDIKQQAEQVINQDTTTLPQDKYEKYEKEASKIWDKFYRHHQNNFFKDRHYLEREIPELNNFKESHQKDETKLFIICEMGCGVGNALFPLKKNYTFFKKVYGFDFSKRAIDVLKANELYDENVFQACVCDLVLDPLPDFERPDLGTLIFVLSAISPENHLMVVRKIYEWMKPGSVLYFRDYGQYDFGQINLSKKKNRKLKDNFYVKHDGVRVYYFSNQEVTSLFTTAGFKQLDIKAHYRYIENRKTKVKMYRVWVQGRYFKD</sequence>
<dbReference type="PIRSF" id="PIRSF037755">
    <property type="entry name" value="Mettl2_prd"/>
    <property type="match status" value="1"/>
</dbReference>
<dbReference type="PANTHER" id="PTHR22809:SF5">
    <property type="entry name" value="TRNA N(3)-METHYLCYTIDINE METHYLTRANSFERASE METTL6"/>
    <property type="match status" value="1"/>
</dbReference>
<keyword evidence="2 3" id="KW-0808">Transferase</keyword>
<evidence type="ECO:0000313" key="5">
    <source>
        <dbReference type="Proteomes" id="UP000692954"/>
    </source>
</evidence>
<evidence type="ECO:0000256" key="3">
    <source>
        <dbReference type="PIRNR" id="PIRNR037755"/>
    </source>
</evidence>
<dbReference type="EMBL" id="CAJJDN010000011">
    <property type="protein sequence ID" value="CAD8057563.1"/>
    <property type="molecule type" value="Genomic_DNA"/>
</dbReference>
<dbReference type="PANTHER" id="PTHR22809">
    <property type="entry name" value="METHYLTRANSFERASE-RELATED"/>
    <property type="match status" value="1"/>
</dbReference>
<dbReference type="AlphaFoldDB" id="A0A8S1KVI2"/>
<keyword evidence="5" id="KW-1185">Reference proteome</keyword>
<comment type="caution">
    <text evidence="4">The sequence shown here is derived from an EMBL/GenBank/DDBJ whole genome shotgun (WGS) entry which is preliminary data.</text>
</comment>
<protein>
    <recommendedName>
        <fullName evidence="3">tRNA N(3)-methylcytidine methyltransferase</fullName>
        <ecNumber evidence="3">2.1.1.-</ecNumber>
    </recommendedName>
</protein>
<reference evidence="4" key="1">
    <citation type="submission" date="2021-01" db="EMBL/GenBank/DDBJ databases">
        <authorList>
            <consortium name="Genoscope - CEA"/>
            <person name="William W."/>
        </authorList>
    </citation>
    <scope>NUCLEOTIDE SEQUENCE</scope>
</reference>
<dbReference type="InterPro" id="IPR026113">
    <property type="entry name" value="METTL2/6/8-like"/>
</dbReference>
<accession>A0A8S1KVI2</accession>
<dbReference type="Proteomes" id="UP000692954">
    <property type="component" value="Unassembled WGS sequence"/>
</dbReference>
<dbReference type="GO" id="GO:0008757">
    <property type="term" value="F:S-adenosylmethionine-dependent methyltransferase activity"/>
    <property type="evidence" value="ECO:0007669"/>
    <property type="project" value="UniProtKB-ARBA"/>
</dbReference>
<organism evidence="4 5">
    <name type="scientific">Paramecium sonneborni</name>
    <dbReference type="NCBI Taxonomy" id="65129"/>
    <lineage>
        <taxon>Eukaryota</taxon>
        <taxon>Sar</taxon>
        <taxon>Alveolata</taxon>
        <taxon>Ciliophora</taxon>
        <taxon>Intramacronucleata</taxon>
        <taxon>Oligohymenophorea</taxon>
        <taxon>Peniculida</taxon>
        <taxon>Parameciidae</taxon>
        <taxon>Paramecium</taxon>
    </lineage>
</organism>